<keyword evidence="3" id="KW-1185">Reference proteome</keyword>
<sequence length="292" mass="31828">MTATPTRPAASEAASGSHRFASPVDAARWGEYRRPAAPAHAFAGRVTDAVPGRYHVYGGWSCPASHRLAVIRAWAGLEDVVSMSYIDELRDARGWAFREATGPDPVNGFTLLREVYLAADPGYAGIVSVPVLWDRVEATVRSTSPVGIGIDLATAFAGLGRTDRPSLRPAALVPAIDAMSRRVATEIERQVGCAVYRRQVAADLRTALAGFDRLLADRPHLVGEHVTDADVRLWVQLVRYDAGPNAHKAVGPRLDAFPHLWAWARRLYALAPFRTTTDFTRFSAPLADLPPW</sequence>
<dbReference type="RefSeq" id="WP_073389727.1">
    <property type="nucleotide sequence ID" value="NZ_FQVU01000003.1"/>
</dbReference>
<dbReference type="Pfam" id="PF13410">
    <property type="entry name" value="GST_C_2"/>
    <property type="match status" value="1"/>
</dbReference>
<dbReference type="InterPro" id="IPR036282">
    <property type="entry name" value="Glutathione-S-Trfase_C_sf"/>
</dbReference>
<dbReference type="GO" id="GO:0004364">
    <property type="term" value="F:glutathione transferase activity"/>
    <property type="evidence" value="ECO:0007669"/>
    <property type="project" value="InterPro"/>
</dbReference>
<organism evidence="2 3">
    <name type="scientific">Jatrophihabitans endophyticus</name>
    <dbReference type="NCBI Taxonomy" id="1206085"/>
    <lineage>
        <taxon>Bacteria</taxon>
        <taxon>Bacillati</taxon>
        <taxon>Actinomycetota</taxon>
        <taxon>Actinomycetes</taxon>
        <taxon>Jatrophihabitantales</taxon>
        <taxon>Jatrophihabitantaceae</taxon>
        <taxon>Jatrophihabitans</taxon>
    </lineage>
</organism>
<dbReference type="EMBL" id="FQVU01000003">
    <property type="protein sequence ID" value="SHG48449.1"/>
    <property type="molecule type" value="Genomic_DNA"/>
</dbReference>
<dbReference type="PROSITE" id="PS50405">
    <property type="entry name" value="GST_CTER"/>
    <property type="match status" value="1"/>
</dbReference>
<gene>
    <name evidence="2" type="ORF">SAMN05443575_2069</name>
</gene>
<dbReference type="AlphaFoldDB" id="A0A1M5K7G2"/>
<dbReference type="InterPro" id="IPR010987">
    <property type="entry name" value="Glutathione-S-Trfase_C-like"/>
</dbReference>
<dbReference type="PANTHER" id="PTHR32419">
    <property type="entry name" value="GLUTATHIONYL-HYDROQUINONE REDUCTASE"/>
    <property type="match status" value="1"/>
</dbReference>
<dbReference type="Proteomes" id="UP000186132">
    <property type="component" value="Unassembled WGS sequence"/>
</dbReference>
<dbReference type="STRING" id="1206085.SAMN05443575_2069"/>
<dbReference type="InterPro" id="IPR016639">
    <property type="entry name" value="GST_Omega/GSH"/>
</dbReference>
<evidence type="ECO:0000313" key="2">
    <source>
        <dbReference type="EMBL" id="SHG48449.1"/>
    </source>
</evidence>
<dbReference type="Gene3D" id="3.40.30.10">
    <property type="entry name" value="Glutaredoxin"/>
    <property type="match status" value="1"/>
</dbReference>
<feature type="domain" description="GST C-terminal" evidence="1">
    <location>
        <begin position="155"/>
        <end position="286"/>
    </location>
</feature>
<proteinExistence type="predicted"/>
<name>A0A1M5K7G2_9ACTN</name>
<evidence type="ECO:0000259" key="1">
    <source>
        <dbReference type="PROSITE" id="PS50405"/>
    </source>
</evidence>
<keyword evidence="2" id="KW-0808">Transferase</keyword>
<evidence type="ECO:0000313" key="3">
    <source>
        <dbReference type="Proteomes" id="UP000186132"/>
    </source>
</evidence>
<dbReference type="GO" id="GO:0005737">
    <property type="term" value="C:cytoplasm"/>
    <property type="evidence" value="ECO:0007669"/>
    <property type="project" value="TreeGrafter"/>
</dbReference>
<reference evidence="2 3" key="1">
    <citation type="submission" date="2016-11" db="EMBL/GenBank/DDBJ databases">
        <authorList>
            <person name="Jaros S."/>
            <person name="Januszkiewicz K."/>
            <person name="Wedrychowicz H."/>
        </authorList>
    </citation>
    <scope>NUCLEOTIDE SEQUENCE [LARGE SCALE GENOMIC DNA]</scope>
    <source>
        <strain evidence="2 3">DSM 45627</strain>
    </source>
</reference>
<accession>A0A1M5K7G2</accession>
<dbReference type="PANTHER" id="PTHR32419:SF6">
    <property type="entry name" value="GLUTATHIONE S-TRANSFERASE OMEGA-LIKE 1-RELATED"/>
    <property type="match status" value="1"/>
</dbReference>
<dbReference type="OrthoDB" id="9769158at2"/>
<dbReference type="SUPFAM" id="SSF47616">
    <property type="entry name" value="GST C-terminal domain-like"/>
    <property type="match status" value="1"/>
</dbReference>
<protein>
    <submittedName>
        <fullName evidence="2">Putative glutathione S-transferase</fullName>
    </submittedName>
</protein>
<dbReference type="Gene3D" id="1.20.1050.10">
    <property type="match status" value="1"/>
</dbReference>